<feature type="region of interest" description="Disordered" evidence="1">
    <location>
        <begin position="191"/>
        <end position="213"/>
    </location>
</feature>
<dbReference type="Proteomes" id="UP001283361">
    <property type="component" value="Unassembled WGS sequence"/>
</dbReference>
<accession>A0AAE1AQD3</accession>
<reference evidence="2" key="1">
    <citation type="journal article" date="2023" name="G3 (Bethesda)">
        <title>A reference genome for the long-term kleptoplast-retaining sea slug Elysia crispata morphotype clarki.</title>
        <authorList>
            <person name="Eastman K.E."/>
            <person name="Pendleton A.L."/>
            <person name="Shaikh M.A."/>
            <person name="Suttiyut T."/>
            <person name="Ogas R."/>
            <person name="Tomko P."/>
            <person name="Gavelis G."/>
            <person name="Widhalm J.R."/>
            <person name="Wisecaver J.H."/>
        </authorList>
    </citation>
    <scope>NUCLEOTIDE SEQUENCE</scope>
    <source>
        <strain evidence="2">ECLA1</strain>
    </source>
</reference>
<name>A0AAE1AQD3_9GAST</name>
<evidence type="ECO:0000313" key="2">
    <source>
        <dbReference type="EMBL" id="KAK3792023.1"/>
    </source>
</evidence>
<feature type="compositionally biased region" description="Polar residues" evidence="1">
    <location>
        <begin position="191"/>
        <end position="203"/>
    </location>
</feature>
<evidence type="ECO:0000256" key="1">
    <source>
        <dbReference type="SAM" id="MobiDB-lite"/>
    </source>
</evidence>
<proteinExistence type="predicted"/>
<sequence length="213" mass="23288">MSYEGRPEESGFARPDNVAPRPPPADDIPLDTFTPPGATGGGDNVFGDVAETSFGGDTRDIDAYGNPMYFPDPPFGEPSMIAGDNIGNLRNELNSGTLEDAKIRVVKELFNSIEIHYDLELPENIPYDQFTVEEERGIRTVYWTPKEEVKISIINKKGGGFIALATLAGRYGDGGTNAIRESLGLKDYTSKTRQLSPEAQEQIRQAKANFPEG</sequence>
<keyword evidence="3" id="KW-1185">Reference proteome</keyword>
<feature type="region of interest" description="Disordered" evidence="1">
    <location>
        <begin position="1"/>
        <end position="45"/>
    </location>
</feature>
<comment type="caution">
    <text evidence="2">The sequence shown here is derived from an EMBL/GenBank/DDBJ whole genome shotgun (WGS) entry which is preliminary data.</text>
</comment>
<feature type="compositionally biased region" description="Basic and acidic residues" evidence="1">
    <location>
        <begin position="1"/>
        <end position="11"/>
    </location>
</feature>
<feature type="non-terminal residue" evidence="2">
    <location>
        <position position="213"/>
    </location>
</feature>
<protein>
    <submittedName>
        <fullName evidence="2">Uncharacterized protein</fullName>
    </submittedName>
</protein>
<dbReference type="EMBL" id="JAWDGP010001397">
    <property type="protein sequence ID" value="KAK3792023.1"/>
    <property type="molecule type" value="Genomic_DNA"/>
</dbReference>
<gene>
    <name evidence="2" type="ORF">RRG08_025460</name>
</gene>
<organism evidence="2 3">
    <name type="scientific">Elysia crispata</name>
    <name type="common">lettuce slug</name>
    <dbReference type="NCBI Taxonomy" id="231223"/>
    <lineage>
        <taxon>Eukaryota</taxon>
        <taxon>Metazoa</taxon>
        <taxon>Spiralia</taxon>
        <taxon>Lophotrochozoa</taxon>
        <taxon>Mollusca</taxon>
        <taxon>Gastropoda</taxon>
        <taxon>Heterobranchia</taxon>
        <taxon>Euthyneura</taxon>
        <taxon>Panpulmonata</taxon>
        <taxon>Sacoglossa</taxon>
        <taxon>Placobranchoidea</taxon>
        <taxon>Plakobranchidae</taxon>
        <taxon>Elysia</taxon>
    </lineage>
</organism>
<dbReference type="AlphaFoldDB" id="A0AAE1AQD3"/>
<evidence type="ECO:0000313" key="3">
    <source>
        <dbReference type="Proteomes" id="UP001283361"/>
    </source>
</evidence>